<evidence type="ECO:0000313" key="5">
    <source>
        <dbReference type="Proteomes" id="UP001179121"/>
    </source>
</evidence>
<feature type="domain" description="BON" evidence="3">
    <location>
        <begin position="197"/>
        <end position="266"/>
    </location>
</feature>
<evidence type="ECO:0000256" key="1">
    <source>
        <dbReference type="SAM" id="MobiDB-lite"/>
    </source>
</evidence>
<dbReference type="InterPro" id="IPR051686">
    <property type="entry name" value="Lipoprotein_DolP"/>
</dbReference>
<dbReference type="AlphaFoldDB" id="A0AA86N2Q8"/>
<feature type="domain" description="BON" evidence="3">
    <location>
        <begin position="119"/>
        <end position="187"/>
    </location>
</feature>
<name>A0AA86N2Q8_9BACT</name>
<dbReference type="Proteomes" id="UP001179121">
    <property type="component" value="Chromosome"/>
</dbReference>
<evidence type="ECO:0000313" key="4">
    <source>
        <dbReference type="EMBL" id="CAI4033567.1"/>
    </source>
</evidence>
<evidence type="ECO:0000259" key="3">
    <source>
        <dbReference type="PROSITE" id="PS50914"/>
    </source>
</evidence>
<dbReference type="PROSITE" id="PS50914">
    <property type="entry name" value="BON"/>
    <property type="match status" value="2"/>
</dbReference>
<feature type="chain" id="PRO_5041657395" description="BON domain-containing protein" evidence="2">
    <location>
        <begin position="45"/>
        <end position="309"/>
    </location>
</feature>
<protein>
    <recommendedName>
        <fullName evidence="3">BON domain-containing protein</fullName>
    </recommendedName>
</protein>
<evidence type="ECO:0000256" key="2">
    <source>
        <dbReference type="SAM" id="SignalP"/>
    </source>
</evidence>
<dbReference type="Gene3D" id="3.30.1340.30">
    <property type="match status" value="2"/>
</dbReference>
<keyword evidence="2" id="KW-0732">Signal</keyword>
<feature type="compositionally biased region" description="Basic and acidic residues" evidence="1">
    <location>
        <begin position="269"/>
        <end position="309"/>
    </location>
</feature>
<sequence length="309" mass="32383">MSPKPSLDDNAPPQSHVTGARFSIRVAAALLTLLIAGSPSGSLAADQGPAGAASKEPPAASHQKESQKEKDSHKEKDSQKESEGKASSGSAEKHPASGEGSAPAAPPPPEPPEEPAKKALGSVILTAKLALMADPRLFPYEIEVEIDGARAVLSGKVASAEEQLAATEVVQTVPSIKEVVNKLVATPDVKAALAKHADELITQYVKDRFARSETLKTSGFEVTCQNGIVSLKGETRFQVIALEAAQAARQVPGVKAVNTAGVHLAGTIIKEKEPEKEPAKESGKESSKELPKEPVKEPKKEPAKTKEKD</sequence>
<organism evidence="4 5">
    <name type="scientific">Nitrospira tepida</name>
    <dbReference type="NCBI Taxonomy" id="2973512"/>
    <lineage>
        <taxon>Bacteria</taxon>
        <taxon>Pseudomonadati</taxon>
        <taxon>Nitrospirota</taxon>
        <taxon>Nitrospiria</taxon>
        <taxon>Nitrospirales</taxon>
        <taxon>Nitrospiraceae</taxon>
        <taxon>Nitrospira</taxon>
    </lineage>
</organism>
<feature type="compositionally biased region" description="Basic and acidic residues" evidence="1">
    <location>
        <begin position="62"/>
        <end position="84"/>
    </location>
</feature>
<dbReference type="KEGG" id="nti:DNFV4_04008"/>
<reference evidence="4" key="1">
    <citation type="submission" date="2022-10" db="EMBL/GenBank/DDBJ databases">
        <authorList>
            <person name="Koch H."/>
        </authorList>
    </citation>
    <scope>NUCLEOTIDE SEQUENCE</scope>
    <source>
        <strain evidence="4">DNF</strain>
    </source>
</reference>
<dbReference type="EMBL" id="OX365700">
    <property type="protein sequence ID" value="CAI4033567.1"/>
    <property type="molecule type" value="Genomic_DNA"/>
</dbReference>
<proteinExistence type="predicted"/>
<accession>A0AA86N2Q8</accession>
<dbReference type="PANTHER" id="PTHR34606">
    <property type="entry name" value="BON DOMAIN-CONTAINING PROTEIN"/>
    <property type="match status" value="1"/>
</dbReference>
<dbReference type="Pfam" id="PF04972">
    <property type="entry name" value="BON"/>
    <property type="match status" value="2"/>
</dbReference>
<gene>
    <name evidence="4" type="ORF">DNFV4_04008</name>
</gene>
<keyword evidence="5" id="KW-1185">Reference proteome</keyword>
<feature type="signal peptide" evidence="2">
    <location>
        <begin position="1"/>
        <end position="44"/>
    </location>
</feature>
<dbReference type="InterPro" id="IPR007055">
    <property type="entry name" value="BON_dom"/>
</dbReference>
<feature type="region of interest" description="Disordered" evidence="1">
    <location>
        <begin position="268"/>
        <end position="309"/>
    </location>
</feature>
<dbReference type="RefSeq" id="WP_289270881.1">
    <property type="nucleotide sequence ID" value="NZ_OX365700.1"/>
</dbReference>
<dbReference type="PANTHER" id="PTHR34606:SF15">
    <property type="entry name" value="BON DOMAIN-CONTAINING PROTEIN"/>
    <property type="match status" value="1"/>
</dbReference>
<feature type="region of interest" description="Disordered" evidence="1">
    <location>
        <begin position="39"/>
        <end position="116"/>
    </location>
</feature>